<feature type="compositionally biased region" description="Basic and acidic residues" evidence="1">
    <location>
        <begin position="33"/>
        <end position="58"/>
    </location>
</feature>
<feature type="region of interest" description="Disordered" evidence="1">
    <location>
        <begin position="1"/>
        <end position="58"/>
    </location>
</feature>
<dbReference type="AlphaFoldDB" id="A0A0H2U1R1"/>
<accession>A0A0H2U1R1</accession>
<evidence type="ECO:0000313" key="2">
    <source>
        <dbReference type="EMBL" id="KLU90300.1"/>
    </source>
</evidence>
<sequence length="108" mass="12030">TAHIDEQAAAKMAAAHVDRRKGLRMPSDDEEDAEKREREAATREDRERRDKDKEERAKAVEAERVALAMLQRVPPVEKETTVAASSAIEINEFIGVSTTGTRKTSRGV</sequence>
<dbReference type="EMBL" id="GL876974">
    <property type="protein sequence ID" value="KLU90300.1"/>
    <property type="molecule type" value="Genomic_DNA"/>
</dbReference>
<reference evidence="2" key="1">
    <citation type="submission" date="2010-05" db="EMBL/GenBank/DDBJ databases">
        <title>The Genome Sequence of Magnaporthe poae strain ATCC 64411.</title>
        <authorList>
            <consortium name="The Broad Institute Genome Sequencing Platform"/>
            <consortium name="Broad Institute Genome Sequencing Center for Infectious Disease"/>
            <person name="Ma L.-J."/>
            <person name="Dead R."/>
            <person name="Young S."/>
            <person name="Zeng Q."/>
            <person name="Koehrsen M."/>
            <person name="Alvarado L."/>
            <person name="Berlin A."/>
            <person name="Chapman S.B."/>
            <person name="Chen Z."/>
            <person name="Freedman E."/>
            <person name="Gellesch M."/>
            <person name="Goldberg J."/>
            <person name="Griggs A."/>
            <person name="Gujja S."/>
            <person name="Heilman E.R."/>
            <person name="Heiman D."/>
            <person name="Hepburn T."/>
            <person name="Howarth C."/>
            <person name="Jen D."/>
            <person name="Larson L."/>
            <person name="Mehta T."/>
            <person name="Neiman D."/>
            <person name="Pearson M."/>
            <person name="Roberts A."/>
            <person name="Saif S."/>
            <person name="Shea T."/>
            <person name="Shenoy N."/>
            <person name="Sisk P."/>
            <person name="Stolte C."/>
            <person name="Sykes S."/>
            <person name="Walk T."/>
            <person name="White J."/>
            <person name="Yandava C."/>
            <person name="Haas B."/>
            <person name="Nusbaum C."/>
            <person name="Birren B."/>
        </authorList>
    </citation>
    <scope>NUCLEOTIDE SEQUENCE</scope>
    <source>
        <strain evidence="2">ATCC 64411</strain>
    </source>
</reference>
<feature type="non-terminal residue" evidence="2">
    <location>
        <position position="1"/>
    </location>
</feature>
<name>A0A0H2U1R1_MAGP6</name>
<protein>
    <submittedName>
        <fullName evidence="2">Uncharacterized protein</fullName>
    </submittedName>
</protein>
<evidence type="ECO:0000256" key="1">
    <source>
        <dbReference type="SAM" id="MobiDB-lite"/>
    </source>
</evidence>
<gene>
    <name evidence="2" type="ORF">MAPG_09264</name>
</gene>
<organism evidence="2">
    <name type="scientific">Magnaporthiopsis poae (strain ATCC 64411 / 73-15)</name>
    <name type="common">Kentucky bluegrass fungus</name>
    <name type="synonym">Magnaporthe poae</name>
    <dbReference type="NCBI Taxonomy" id="644358"/>
    <lineage>
        <taxon>Eukaryota</taxon>
        <taxon>Fungi</taxon>
        <taxon>Dikarya</taxon>
        <taxon>Ascomycota</taxon>
        <taxon>Pezizomycotina</taxon>
        <taxon>Sordariomycetes</taxon>
        <taxon>Sordariomycetidae</taxon>
        <taxon>Magnaporthales</taxon>
        <taxon>Magnaporthaceae</taxon>
        <taxon>Magnaporthiopsis</taxon>
    </lineage>
</organism>
<dbReference type="VEuPathDB" id="FungiDB:MAPG_09264"/>
<reference evidence="2" key="2">
    <citation type="submission" date="2011-03" db="EMBL/GenBank/DDBJ databases">
        <title>Annotation of Magnaporthe poae ATCC 64411.</title>
        <authorList>
            <person name="Ma L.-J."/>
            <person name="Dead R."/>
            <person name="Young S.K."/>
            <person name="Zeng Q."/>
            <person name="Gargeya S."/>
            <person name="Fitzgerald M."/>
            <person name="Haas B."/>
            <person name="Abouelleil A."/>
            <person name="Alvarado L."/>
            <person name="Arachchi H.M."/>
            <person name="Berlin A."/>
            <person name="Brown A."/>
            <person name="Chapman S.B."/>
            <person name="Chen Z."/>
            <person name="Dunbar C."/>
            <person name="Freedman E."/>
            <person name="Gearin G."/>
            <person name="Gellesch M."/>
            <person name="Goldberg J."/>
            <person name="Griggs A."/>
            <person name="Gujja S."/>
            <person name="Heiman D."/>
            <person name="Howarth C."/>
            <person name="Larson L."/>
            <person name="Lui A."/>
            <person name="MacDonald P.J.P."/>
            <person name="Mehta T."/>
            <person name="Montmayeur A."/>
            <person name="Murphy C."/>
            <person name="Neiman D."/>
            <person name="Pearson M."/>
            <person name="Priest M."/>
            <person name="Roberts A."/>
            <person name="Saif S."/>
            <person name="Shea T."/>
            <person name="Shenoy N."/>
            <person name="Sisk P."/>
            <person name="Stolte C."/>
            <person name="Sykes S."/>
            <person name="Yandava C."/>
            <person name="Wortman J."/>
            <person name="Nusbaum C."/>
            <person name="Birren B."/>
        </authorList>
    </citation>
    <scope>NUCLEOTIDE SEQUENCE</scope>
    <source>
        <strain evidence="2">ATCC 64411</strain>
    </source>
</reference>
<proteinExistence type="predicted"/>